<evidence type="ECO:0000256" key="1">
    <source>
        <dbReference type="SAM" id="SignalP"/>
    </source>
</evidence>
<organism evidence="2 3">
    <name type="scientific">Spirosoma validum</name>
    <dbReference type="NCBI Taxonomy" id="2771355"/>
    <lineage>
        <taxon>Bacteria</taxon>
        <taxon>Pseudomonadati</taxon>
        <taxon>Bacteroidota</taxon>
        <taxon>Cytophagia</taxon>
        <taxon>Cytophagales</taxon>
        <taxon>Cytophagaceae</taxon>
        <taxon>Spirosoma</taxon>
    </lineage>
</organism>
<keyword evidence="3" id="KW-1185">Reference proteome</keyword>
<feature type="signal peptide" evidence="1">
    <location>
        <begin position="1"/>
        <end position="19"/>
    </location>
</feature>
<dbReference type="EMBL" id="JACXAA010000003">
    <property type="protein sequence ID" value="MBD2753669.1"/>
    <property type="molecule type" value="Genomic_DNA"/>
</dbReference>
<accession>A0A927GDF7</accession>
<dbReference type="AlphaFoldDB" id="A0A927GDF7"/>
<proteinExistence type="predicted"/>
<dbReference type="RefSeq" id="WP_191039259.1">
    <property type="nucleotide sequence ID" value="NZ_JACXAA010000003.1"/>
</dbReference>
<sequence length="47" mass="5067">MKTLFFSLLLIISSVSVPAQVLVDGENINNLSITYCQLIGVNRAGLT</sequence>
<evidence type="ECO:0000313" key="3">
    <source>
        <dbReference type="Proteomes" id="UP000653797"/>
    </source>
</evidence>
<name>A0A927GDF7_9BACT</name>
<keyword evidence="1" id="KW-0732">Signal</keyword>
<dbReference type="Proteomes" id="UP000653797">
    <property type="component" value="Unassembled WGS sequence"/>
</dbReference>
<reference evidence="2" key="1">
    <citation type="submission" date="2020-09" db="EMBL/GenBank/DDBJ databases">
        <authorList>
            <person name="Kim M.K."/>
        </authorList>
    </citation>
    <scope>NUCLEOTIDE SEQUENCE</scope>
    <source>
        <strain evidence="2">BT704</strain>
    </source>
</reference>
<comment type="caution">
    <text evidence="2">The sequence shown here is derived from an EMBL/GenBank/DDBJ whole genome shotgun (WGS) entry which is preliminary data.</text>
</comment>
<evidence type="ECO:0000313" key="2">
    <source>
        <dbReference type="EMBL" id="MBD2753669.1"/>
    </source>
</evidence>
<protein>
    <submittedName>
        <fullName evidence="2">Uncharacterized protein</fullName>
    </submittedName>
</protein>
<gene>
    <name evidence="2" type="ORF">IC230_12260</name>
</gene>
<feature type="chain" id="PRO_5038015166" evidence="1">
    <location>
        <begin position="20"/>
        <end position="47"/>
    </location>
</feature>